<sequence length="30" mass="3609">MGAKKYNNHIKNRSTAFRWTSLTLRLLCER</sequence>
<evidence type="ECO:0000313" key="2">
    <source>
        <dbReference type="Proteomes" id="UP000242469"/>
    </source>
</evidence>
<name>A0A1H4F336_9GAMM</name>
<gene>
    <name evidence="1" type="ORF">SAMN02745729_1104</name>
</gene>
<evidence type="ECO:0000313" key="1">
    <source>
        <dbReference type="EMBL" id="SEA91350.1"/>
    </source>
</evidence>
<accession>A0A1H4F336</accession>
<reference evidence="2" key="1">
    <citation type="submission" date="2016-10" db="EMBL/GenBank/DDBJ databases">
        <authorList>
            <person name="Varghese N."/>
            <person name="Submissions S."/>
        </authorList>
    </citation>
    <scope>NUCLEOTIDE SEQUENCE [LARGE SCALE GENOMIC DNA]</scope>
    <source>
        <strain evidence="2">DSM 11526</strain>
    </source>
</reference>
<protein>
    <submittedName>
        <fullName evidence="1">Uncharacterized protein</fullName>
    </submittedName>
</protein>
<dbReference type="AlphaFoldDB" id="A0A1H4F336"/>
<organism evidence="1 2">
    <name type="scientific">Marinobacterium iners DSM 11526</name>
    <dbReference type="NCBI Taxonomy" id="1122198"/>
    <lineage>
        <taxon>Bacteria</taxon>
        <taxon>Pseudomonadati</taxon>
        <taxon>Pseudomonadota</taxon>
        <taxon>Gammaproteobacteria</taxon>
        <taxon>Oceanospirillales</taxon>
        <taxon>Oceanospirillaceae</taxon>
        <taxon>Marinobacterium</taxon>
    </lineage>
</organism>
<keyword evidence="2" id="KW-1185">Reference proteome</keyword>
<proteinExistence type="predicted"/>
<dbReference type="Proteomes" id="UP000242469">
    <property type="component" value="Unassembled WGS sequence"/>
</dbReference>
<dbReference type="EMBL" id="FNRJ01000010">
    <property type="protein sequence ID" value="SEA91350.1"/>
    <property type="molecule type" value="Genomic_DNA"/>
</dbReference>